<protein>
    <submittedName>
        <fullName evidence="2">Uncharacterized protein</fullName>
    </submittedName>
</protein>
<keyword evidence="3" id="KW-1185">Reference proteome</keyword>
<dbReference type="Proteomes" id="UP000728185">
    <property type="component" value="Unassembled WGS sequence"/>
</dbReference>
<organism evidence="2 3">
    <name type="scientific">Fasciolopsis buskii</name>
    <dbReference type="NCBI Taxonomy" id="27845"/>
    <lineage>
        <taxon>Eukaryota</taxon>
        <taxon>Metazoa</taxon>
        <taxon>Spiralia</taxon>
        <taxon>Lophotrochozoa</taxon>
        <taxon>Platyhelminthes</taxon>
        <taxon>Trematoda</taxon>
        <taxon>Digenea</taxon>
        <taxon>Plagiorchiida</taxon>
        <taxon>Echinostomata</taxon>
        <taxon>Echinostomatoidea</taxon>
        <taxon>Fasciolidae</taxon>
        <taxon>Fasciolopsis</taxon>
    </lineage>
</organism>
<reference evidence="2" key="1">
    <citation type="submission" date="2019-05" db="EMBL/GenBank/DDBJ databases">
        <title>Annotation for the trematode Fasciolopsis buski.</title>
        <authorList>
            <person name="Choi Y.-J."/>
        </authorList>
    </citation>
    <scope>NUCLEOTIDE SEQUENCE</scope>
    <source>
        <strain evidence="2">HT</strain>
        <tissue evidence="2">Whole worm</tissue>
    </source>
</reference>
<dbReference type="OrthoDB" id="6281767at2759"/>
<feature type="compositionally biased region" description="Basic and acidic residues" evidence="1">
    <location>
        <begin position="62"/>
        <end position="96"/>
    </location>
</feature>
<dbReference type="EMBL" id="LUCM01002694">
    <property type="protein sequence ID" value="KAA0196974.1"/>
    <property type="molecule type" value="Genomic_DNA"/>
</dbReference>
<dbReference type="AlphaFoldDB" id="A0A8E0RYF6"/>
<comment type="caution">
    <text evidence="2">The sequence shown here is derived from an EMBL/GenBank/DDBJ whole genome shotgun (WGS) entry which is preliminary data.</text>
</comment>
<evidence type="ECO:0000313" key="2">
    <source>
        <dbReference type="EMBL" id="KAA0196974.1"/>
    </source>
</evidence>
<evidence type="ECO:0000313" key="3">
    <source>
        <dbReference type="Proteomes" id="UP000728185"/>
    </source>
</evidence>
<sequence length="416" mass="46292">MRQQSQTVTGKVQQTTVDRGVQVKIEEIDSDRDPSCYTKRSNFTAEVDQEECNLANAFQSDSFEKSDGFNPADRNDQSKDLQRRQRSLDEIFHELEPMEESTPPKQSPVREQNGHARDSLDQLHRRSTTGPTISSDDREAVDNQSNANRSPKPALTEKTVQNVHLSISPTERCRPVSDDHLKSAMEELSEIDREDDPVSHGSTVSNEALIPANQIRSSASKSSKLNGKNQVIITDIHSALNQVTGDNVVQITLDKATRQAVNEQYKLGVKRIATNIVGTNEPGRRYHTLTHVGRSSSSRIPPEIVHTTYVNAIDVQDLVHYTRVTQMHSDPCDGTSLYVEPSVPSGELPYNCSPYRTHTLPRPTVSPLWIETQVADRQPTPISEPFTVASQHDALLSELYNRGSGDPLISGNPDIL</sequence>
<evidence type="ECO:0000256" key="1">
    <source>
        <dbReference type="SAM" id="MobiDB-lite"/>
    </source>
</evidence>
<gene>
    <name evidence="2" type="ORF">FBUS_03614</name>
</gene>
<accession>A0A8E0RYF6</accession>
<proteinExistence type="predicted"/>
<name>A0A8E0RYF6_9TREM</name>
<feature type="compositionally biased region" description="Basic and acidic residues" evidence="1">
    <location>
        <begin position="112"/>
        <end position="124"/>
    </location>
</feature>
<feature type="region of interest" description="Disordered" evidence="1">
    <location>
        <begin position="58"/>
        <end position="160"/>
    </location>
</feature>